<dbReference type="AlphaFoldDB" id="A0A1S1Z283"/>
<evidence type="ECO:0000313" key="2">
    <source>
        <dbReference type="Proteomes" id="UP000179797"/>
    </source>
</evidence>
<comment type="caution">
    <text evidence="1">The sequence shown here is derived from an EMBL/GenBank/DDBJ whole genome shotgun (WGS) entry which is preliminary data.</text>
</comment>
<gene>
    <name evidence="1" type="ORF">NH26_14015</name>
</gene>
<name>A0A1S1Z283_FLAPC</name>
<keyword evidence="2" id="KW-1185">Reference proteome</keyword>
<evidence type="ECO:0000313" key="1">
    <source>
        <dbReference type="EMBL" id="OHX67380.1"/>
    </source>
</evidence>
<reference evidence="1 2" key="1">
    <citation type="journal article" date="2012" name="Int. J. Syst. Evol. Microbiol.">
        <title>Flammeovirga pacifica sp. nov., isolated from deep-sea sediment.</title>
        <authorList>
            <person name="Xu H."/>
            <person name="Fu Y."/>
            <person name="Yang N."/>
            <person name="Ding Z."/>
            <person name="Lai Q."/>
            <person name="Zeng R."/>
        </authorList>
    </citation>
    <scope>NUCLEOTIDE SEQUENCE [LARGE SCALE GENOMIC DNA]</scope>
    <source>
        <strain evidence="2">DSM 24597 / LMG 26175 / WPAGA1</strain>
    </source>
</reference>
<dbReference type="STRING" id="915059.NH26_14015"/>
<sequence>MAISISVTSTILTKSRSGTVNVNTDLNERKGVKIDTDKSNWNTPNYAEGIEFSKVGAGSISIFIPEIADSFLELPYPADNNVSYELSTVYATMPFRAFSDGGETLDSDMFIVKAGSKDNSVSSSHINGILQGDGYRVKASKSTRLCFSAKKTANADLTVTATAYYSDGGSSSKSLFTISGSDNLIVNFAGGFDQIGLSDTNNNAVFYTISIGNDIHYIDLKEGFEQTFTFFNKFGGFSNIVCYGIYQDEFKTTKEVAVVDEGYTQIIEKFNIHTKKHRTLSTGYGVNWEVVHDFLQSEAIYTFIEDTWRKVIIDADSVKGEEQYNPGNFTFKYYDNVQA</sequence>
<dbReference type="RefSeq" id="WP_044229011.1">
    <property type="nucleotide sequence ID" value="NZ_JRYR02000001.1"/>
</dbReference>
<dbReference type="Proteomes" id="UP000179797">
    <property type="component" value="Unassembled WGS sequence"/>
</dbReference>
<organism evidence="1 2">
    <name type="scientific">Flammeovirga pacifica</name>
    <dbReference type="NCBI Taxonomy" id="915059"/>
    <lineage>
        <taxon>Bacteria</taxon>
        <taxon>Pseudomonadati</taxon>
        <taxon>Bacteroidota</taxon>
        <taxon>Cytophagia</taxon>
        <taxon>Cytophagales</taxon>
        <taxon>Flammeovirgaceae</taxon>
        <taxon>Flammeovirga</taxon>
    </lineage>
</organism>
<protein>
    <submittedName>
        <fullName evidence="1">Uncharacterized protein</fullName>
    </submittedName>
</protein>
<proteinExistence type="predicted"/>
<accession>A0A1S1Z283</accession>
<dbReference type="EMBL" id="JRYR02000001">
    <property type="protein sequence ID" value="OHX67380.1"/>
    <property type="molecule type" value="Genomic_DNA"/>
</dbReference>